<dbReference type="InterPro" id="IPR007024">
    <property type="entry name" value="BLUF_domain"/>
</dbReference>
<protein>
    <recommendedName>
        <fullName evidence="2">BLUF domain-containing protein</fullName>
    </recommendedName>
</protein>
<gene>
    <name evidence="3" type="ORF">AS194_09235</name>
</gene>
<sequence length="211" mass="24745">MNIASHSKLEESMKDVASTSLVRLIYVSRVNTTDRSVFEHIQRHSHVYNKNNKIAGFLCNDEKSFLQCLEGAKDVVFSLMQRIFKDRNHKKVDVVAVEQVSQCRFEDWRMHSLNLSASNWHRLSDHAQLGEISPFKPEHWPYWFIEYFIECVRKFDYSNISHDTNYITFDDLGYSELEEKLTQDNILLFIFLGLLVASTAAVLLFRYDVIP</sequence>
<dbReference type="SMART" id="SM01034">
    <property type="entry name" value="BLUF"/>
    <property type="match status" value="1"/>
</dbReference>
<dbReference type="SUPFAM" id="SSF54975">
    <property type="entry name" value="Acylphosphatase/BLUF domain-like"/>
    <property type="match status" value="1"/>
</dbReference>
<reference evidence="3 4" key="1">
    <citation type="submission" date="2015-11" db="EMBL/GenBank/DDBJ databases">
        <title>Permanent draft genome of Psychrobacter piscatorii LQ58.</title>
        <authorList>
            <person name="Zhou M."/>
            <person name="Dong B."/>
            <person name="Liu Q."/>
        </authorList>
    </citation>
    <scope>NUCLEOTIDE SEQUENCE [LARGE SCALE GENOMIC DNA]</scope>
    <source>
        <strain evidence="3 4">LQ58</strain>
    </source>
</reference>
<name>A0A0T6DQH8_9GAMM</name>
<dbReference type="RefSeq" id="WP_058025012.1">
    <property type="nucleotide sequence ID" value="NZ_LNDJ01000075.1"/>
</dbReference>
<feature type="transmembrane region" description="Helical" evidence="1">
    <location>
        <begin position="186"/>
        <end position="205"/>
    </location>
</feature>
<dbReference type="Pfam" id="PF04940">
    <property type="entry name" value="BLUF"/>
    <property type="match status" value="1"/>
</dbReference>
<dbReference type="GO" id="GO:0071949">
    <property type="term" value="F:FAD binding"/>
    <property type="evidence" value="ECO:0007669"/>
    <property type="project" value="InterPro"/>
</dbReference>
<dbReference type="STRING" id="554343.AS194_09235"/>
<evidence type="ECO:0000313" key="4">
    <source>
        <dbReference type="Proteomes" id="UP000051202"/>
    </source>
</evidence>
<proteinExistence type="predicted"/>
<feature type="domain" description="BLUF" evidence="2">
    <location>
        <begin position="21"/>
        <end position="111"/>
    </location>
</feature>
<dbReference type="GO" id="GO:0009882">
    <property type="term" value="F:blue light photoreceptor activity"/>
    <property type="evidence" value="ECO:0007669"/>
    <property type="project" value="InterPro"/>
</dbReference>
<dbReference type="Proteomes" id="UP000051202">
    <property type="component" value="Unassembled WGS sequence"/>
</dbReference>
<keyword evidence="1" id="KW-0472">Membrane</keyword>
<evidence type="ECO:0000256" key="1">
    <source>
        <dbReference type="SAM" id="Phobius"/>
    </source>
</evidence>
<organism evidence="3 4">
    <name type="scientific">Psychrobacter piscatorii</name>
    <dbReference type="NCBI Taxonomy" id="554343"/>
    <lineage>
        <taxon>Bacteria</taxon>
        <taxon>Pseudomonadati</taxon>
        <taxon>Pseudomonadota</taxon>
        <taxon>Gammaproteobacteria</taxon>
        <taxon>Moraxellales</taxon>
        <taxon>Moraxellaceae</taxon>
        <taxon>Psychrobacter</taxon>
    </lineage>
</organism>
<keyword evidence="1" id="KW-0812">Transmembrane</keyword>
<dbReference type="PROSITE" id="PS50925">
    <property type="entry name" value="BLUF"/>
    <property type="match status" value="1"/>
</dbReference>
<accession>A0A0T6DQH8</accession>
<dbReference type="Gene3D" id="3.30.70.100">
    <property type="match status" value="1"/>
</dbReference>
<comment type="caution">
    <text evidence="3">The sequence shown here is derived from an EMBL/GenBank/DDBJ whole genome shotgun (WGS) entry which is preliminary data.</text>
</comment>
<dbReference type="InterPro" id="IPR036046">
    <property type="entry name" value="Acylphosphatase-like_dom_sf"/>
</dbReference>
<evidence type="ECO:0000313" key="3">
    <source>
        <dbReference type="EMBL" id="KRU22208.1"/>
    </source>
</evidence>
<evidence type="ECO:0000259" key="2">
    <source>
        <dbReference type="PROSITE" id="PS50925"/>
    </source>
</evidence>
<dbReference type="EMBL" id="LNDJ01000075">
    <property type="protein sequence ID" value="KRU22208.1"/>
    <property type="molecule type" value="Genomic_DNA"/>
</dbReference>
<keyword evidence="1" id="KW-1133">Transmembrane helix</keyword>
<dbReference type="AlphaFoldDB" id="A0A0T6DQH8"/>
<keyword evidence="4" id="KW-1185">Reference proteome</keyword>